<dbReference type="Proteomes" id="UP001556709">
    <property type="component" value="Unassembled WGS sequence"/>
</dbReference>
<evidence type="ECO:0000256" key="1">
    <source>
        <dbReference type="ARBA" id="ARBA00004141"/>
    </source>
</evidence>
<dbReference type="EMBL" id="JBAKFM010000003">
    <property type="protein sequence ID" value="MEX0469630.1"/>
    <property type="molecule type" value="Genomic_DNA"/>
</dbReference>
<keyword evidence="3 6" id="KW-0812">Transmembrane</keyword>
<dbReference type="InterPro" id="IPR002781">
    <property type="entry name" value="TM_pro_TauE-like"/>
</dbReference>
<accession>A0ABV3TEP4</accession>
<feature type="transmembrane region" description="Helical" evidence="6">
    <location>
        <begin position="138"/>
        <end position="168"/>
    </location>
</feature>
<dbReference type="PANTHER" id="PTHR43483">
    <property type="entry name" value="MEMBRANE TRANSPORTER PROTEIN HI_0806-RELATED"/>
    <property type="match status" value="1"/>
</dbReference>
<evidence type="ECO:0000313" key="8">
    <source>
        <dbReference type="Proteomes" id="UP001556709"/>
    </source>
</evidence>
<reference evidence="7 8" key="1">
    <citation type="submission" date="2024-02" db="EMBL/GenBank/DDBJ databases">
        <title>New especies of Spiribacter isolated from saline water.</title>
        <authorList>
            <person name="Leon M.J."/>
            <person name="De La Haba R."/>
            <person name="Sanchez-Porro C."/>
            <person name="Ventosa A."/>
        </authorList>
    </citation>
    <scope>NUCLEOTIDE SEQUENCE [LARGE SCALE GENOMIC DNA]</scope>
    <source>
        <strain evidence="8">ag22IC6-390</strain>
    </source>
</reference>
<comment type="subcellular location">
    <subcellularLocation>
        <location evidence="6">Cell membrane</location>
        <topology evidence="6">Multi-pass membrane protein</topology>
    </subcellularLocation>
    <subcellularLocation>
        <location evidence="1">Membrane</location>
        <topology evidence="1">Multi-pass membrane protein</topology>
    </subcellularLocation>
</comment>
<protein>
    <recommendedName>
        <fullName evidence="6">Probable membrane transporter protein</fullName>
    </recommendedName>
</protein>
<feature type="transmembrane region" description="Helical" evidence="6">
    <location>
        <begin position="76"/>
        <end position="100"/>
    </location>
</feature>
<evidence type="ECO:0000256" key="2">
    <source>
        <dbReference type="ARBA" id="ARBA00009142"/>
    </source>
</evidence>
<feature type="transmembrane region" description="Helical" evidence="6">
    <location>
        <begin position="46"/>
        <end position="64"/>
    </location>
</feature>
<evidence type="ECO:0000256" key="4">
    <source>
        <dbReference type="ARBA" id="ARBA00022989"/>
    </source>
</evidence>
<gene>
    <name evidence="7" type="ORF">V6X73_07820</name>
</gene>
<feature type="transmembrane region" description="Helical" evidence="6">
    <location>
        <begin position="180"/>
        <end position="200"/>
    </location>
</feature>
<comment type="caution">
    <text evidence="7">The sequence shown here is derived from an EMBL/GenBank/DDBJ whole genome shotgun (WGS) entry which is preliminary data.</text>
</comment>
<dbReference type="RefSeq" id="WP_367959031.1">
    <property type="nucleotide sequence ID" value="NZ_JBAKFK010000003.1"/>
</dbReference>
<dbReference type="Pfam" id="PF01925">
    <property type="entry name" value="TauE"/>
    <property type="match status" value="1"/>
</dbReference>
<feature type="transmembrane region" description="Helical" evidence="6">
    <location>
        <begin position="212"/>
        <end position="231"/>
    </location>
</feature>
<evidence type="ECO:0000256" key="3">
    <source>
        <dbReference type="ARBA" id="ARBA00022692"/>
    </source>
</evidence>
<organism evidence="7 8">
    <name type="scientific">Spiribacter pallidus</name>
    <dbReference type="NCBI Taxonomy" id="1987936"/>
    <lineage>
        <taxon>Bacteria</taxon>
        <taxon>Pseudomonadati</taxon>
        <taxon>Pseudomonadota</taxon>
        <taxon>Gammaproteobacteria</taxon>
        <taxon>Chromatiales</taxon>
        <taxon>Ectothiorhodospiraceae</taxon>
        <taxon>Spiribacter</taxon>
    </lineage>
</organism>
<keyword evidence="4 6" id="KW-1133">Transmembrane helix</keyword>
<feature type="transmembrane region" description="Helical" evidence="6">
    <location>
        <begin position="106"/>
        <end position="126"/>
    </location>
</feature>
<comment type="similarity">
    <text evidence="2 6">Belongs to the 4-toluene sulfonate uptake permease (TSUP) (TC 2.A.102) family.</text>
</comment>
<keyword evidence="6" id="KW-1003">Cell membrane</keyword>
<name>A0ABV3TEP4_9GAMM</name>
<evidence type="ECO:0000256" key="6">
    <source>
        <dbReference type="RuleBase" id="RU363041"/>
    </source>
</evidence>
<keyword evidence="8" id="KW-1185">Reference proteome</keyword>
<evidence type="ECO:0000256" key="5">
    <source>
        <dbReference type="ARBA" id="ARBA00023136"/>
    </source>
</evidence>
<keyword evidence="5 6" id="KW-0472">Membrane</keyword>
<feature type="transmembrane region" description="Helical" evidence="6">
    <location>
        <begin position="243"/>
        <end position="261"/>
    </location>
</feature>
<evidence type="ECO:0000313" key="7">
    <source>
        <dbReference type="EMBL" id="MEX0469630.1"/>
    </source>
</evidence>
<dbReference type="PANTHER" id="PTHR43483:SF3">
    <property type="entry name" value="MEMBRANE TRANSPORTER PROTEIN HI_0806-RELATED"/>
    <property type="match status" value="1"/>
</dbReference>
<feature type="transmembrane region" description="Helical" evidence="6">
    <location>
        <begin position="7"/>
        <end position="40"/>
    </location>
</feature>
<proteinExistence type="inferred from homology"/>
<sequence>MGLVISYLAAGMTVGLASGLFGIGGGVIVVPVLLIIFAAQGMSADVAMHLAVGSSLATIVVTGLSSARAHWRLGNIVMQALPWLAGGLVAGALAGAQIAAALPGDVLRLVFGVFLLAMAVQLLFFGQPRSSHGVPAPAIVAGVGAVIGTISSLVGIGGGTLVVPFLAWTGVAMRQAVGTSAAAGVCIAIAGTLGFILAGTGDEQLPAWSTGYIYWPAVAGITVSSVFMAPLGARLASHLPATWLRRAFALFLVAVGLRLLLG</sequence>